<keyword evidence="2" id="KW-1185">Reference proteome</keyword>
<evidence type="ECO:0000313" key="2">
    <source>
        <dbReference type="Proteomes" id="UP000799771"/>
    </source>
</evidence>
<organism evidence="1 2">
    <name type="scientific">Dothidotthia symphoricarpi CBS 119687</name>
    <dbReference type="NCBI Taxonomy" id="1392245"/>
    <lineage>
        <taxon>Eukaryota</taxon>
        <taxon>Fungi</taxon>
        <taxon>Dikarya</taxon>
        <taxon>Ascomycota</taxon>
        <taxon>Pezizomycotina</taxon>
        <taxon>Dothideomycetes</taxon>
        <taxon>Pleosporomycetidae</taxon>
        <taxon>Pleosporales</taxon>
        <taxon>Dothidotthiaceae</taxon>
        <taxon>Dothidotthia</taxon>
    </lineage>
</organism>
<evidence type="ECO:0000313" key="1">
    <source>
        <dbReference type="EMBL" id="KAF2131417.1"/>
    </source>
</evidence>
<proteinExistence type="predicted"/>
<reference evidence="1" key="1">
    <citation type="journal article" date="2020" name="Stud. Mycol.">
        <title>101 Dothideomycetes genomes: a test case for predicting lifestyles and emergence of pathogens.</title>
        <authorList>
            <person name="Haridas S."/>
            <person name="Albert R."/>
            <person name="Binder M."/>
            <person name="Bloem J."/>
            <person name="Labutti K."/>
            <person name="Salamov A."/>
            <person name="Andreopoulos B."/>
            <person name="Baker S."/>
            <person name="Barry K."/>
            <person name="Bills G."/>
            <person name="Bluhm B."/>
            <person name="Cannon C."/>
            <person name="Castanera R."/>
            <person name="Culley D."/>
            <person name="Daum C."/>
            <person name="Ezra D."/>
            <person name="Gonzalez J."/>
            <person name="Henrissat B."/>
            <person name="Kuo A."/>
            <person name="Liang C."/>
            <person name="Lipzen A."/>
            <person name="Lutzoni F."/>
            <person name="Magnuson J."/>
            <person name="Mondo S."/>
            <person name="Nolan M."/>
            <person name="Ohm R."/>
            <person name="Pangilinan J."/>
            <person name="Park H.-J."/>
            <person name="Ramirez L."/>
            <person name="Alfaro M."/>
            <person name="Sun H."/>
            <person name="Tritt A."/>
            <person name="Yoshinaga Y."/>
            <person name="Zwiers L.-H."/>
            <person name="Turgeon B."/>
            <person name="Goodwin S."/>
            <person name="Spatafora J."/>
            <person name="Crous P."/>
            <person name="Grigoriev I."/>
        </authorList>
    </citation>
    <scope>NUCLEOTIDE SEQUENCE</scope>
    <source>
        <strain evidence="1">CBS 119687</strain>
    </source>
</reference>
<dbReference type="EMBL" id="ML977502">
    <property type="protein sequence ID" value="KAF2131417.1"/>
    <property type="molecule type" value="Genomic_DNA"/>
</dbReference>
<protein>
    <submittedName>
        <fullName evidence="1">Uncharacterized protein</fullName>
    </submittedName>
</protein>
<dbReference type="GeneID" id="54402886"/>
<dbReference type="Proteomes" id="UP000799771">
    <property type="component" value="Unassembled WGS sequence"/>
</dbReference>
<gene>
    <name evidence="1" type="ORF">P153DRAFT_195050</name>
</gene>
<sequence>MSARVAQECRSCLPRRSGALSKPTDFHRLHWLPSIQRVFSSEFVVRRSLPRYSLTKLLNTNHNSTVLVQKWQLETYENSQVEATSCSSKQVLPISALFSEDILMFLRELTVAYVVSTGHYPISRPYYFWRWYNYVRLPLLSMLFVAVLRVDTTPKAAGRKDMQLWRSPHAQKCFQP</sequence>
<accession>A0A6A6AKM0</accession>
<dbReference type="AlphaFoldDB" id="A0A6A6AKM0"/>
<dbReference type="RefSeq" id="XP_033525804.1">
    <property type="nucleotide sequence ID" value="XM_033662454.1"/>
</dbReference>
<name>A0A6A6AKM0_9PLEO</name>